<feature type="signal peptide" evidence="1">
    <location>
        <begin position="1"/>
        <end position="18"/>
    </location>
</feature>
<evidence type="ECO:0000313" key="3">
    <source>
        <dbReference type="EMBL" id="WAI51369.1"/>
    </source>
</evidence>
<reference evidence="3" key="1">
    <citation type="submission" date="2022-11" db="EMBL/GenBank/DDBJ databases">
        <title>Pseudomonas triclosanedens sp. nov., a triclosan degrader isolated from activated sludge.</title>
        <authorList>
            <person name="Yin Y."/>
            <person name="Lu Z."/>
        </authorList>
    </citation>
    <scope>NUCLEOTIDE SEQUENCE</scope>
    <source>
        <strain evidence="3">ZM23</strain>
    </source>
</reference>
<sequence>MIRRSVLLLLALPVLAVARDFPAEGEACIAANSGADSVHCLTQLYYQSNQELRRLEDRLVAHSTQRLRDDRITRTHHEQAVSSLRDAARRYATFSERQCDFEVGYSGAAASGAQQVFYRCLLRLNQGRRDYLQGAMNGAD</sequence>
<keyword evidence="4" id="KW-1185">Reference proteome</keyword>
<evidence type="ECO:0000256" key="1">
    <source>
        <dbReference type="SAM" id="SignalP"/>
    </source>
</evidence>
<dbReference type="InterPro" id="IPR009739">
    <property type="entry name" value="LprI-like_N"/>
</dbReference>
<feature type="chain" id="PRO_5047430361" evidence="1">
    <location>
        <begin position="19"/>
        <end position="140"/>
    </location>
</feature>
<gene>
    <name evidence="3" type="ORF">OU419_09005</name>
</gene>
<feature type="domain" description="Lysozyme inhibitor LprI-like N-terminal" evidence="2">
    <location>
        <begin position="28"/>
        <end position="132"/>
    </location>
</feature>
<accession>A0ABY7A5I1</accession>
<name>A0ABY7A5I1_9PSED</name>
<dbReference type="Gene3D" id="1.20.1270.180">
    <property type="match status" value="1"/>
</dbReference>
<evidence type="ECO:0000313" key="4">
    <source>
        <dbReference type="Proteomes" id="UP001163624"/>
    </source>
</evidence>
<organism evidence="3 4">
    <name type="scientific">Pseudomonas triclosanedens</name>
    <dbReference type="NCBI Taxonomy" id="2961893"/>
    <lineage>
        <taxon>Bacteria</taxon>
        <taxon>Pseudomonadati</taxon>
        <taxon>Pseudomonadota</taxon>
        <taxon>Gammaproteobacteria</taxon>
        <taxon>Pseudomonadales</taxon>
        <taxon>Pseudomonadaceae</taxon>
        <taxon>Pseudomonas</taxon>
    </lineage>
</organism>
<evidence type="ECO:0000259" key="2">
    <source>
        <dbReference type="Pfam" id="PF07007"/>
    </source>
</evidence>
<dbReference type="Proteomes" id="UP001163624">
    <property type="component" value="Chromosome"/>
</dbReference>
<dbReference type="RefSeq" id="WP_254476722.1">
    <property type="nucleotide sequence ID" value="NZ_CP113432.1"/>
</dbReference>
<dbReference type="Pfam" id="PF07007">
    <property type="entry name" value="LprI"/>
    <property type="match status" value="1"/>
</dbReference>
<dbReference type="EMBL" id="CP113432">
    <property type="protein sequence ID" value="WAI51369.1"/>
    <property type="molecule type" value="Genomic_DNA"/>
</dbReference>
<proteinExistence type="predicted"/>
<protein>
    <submittedName>
        <fullName evidence="3">Lysozyme inhibitor LprI family protein</fullName>
    </submittedName>
</protein>
<keyword evidence="1" id="KW-0732">Signal</keyword>